<accession>B9D3L1</accession>
<dbReference type="EMBL" id="ACFU01000020">
    <property type="protein sequence ID" value="EEF13471.1"/>
    <property type="molecule type" value="Genomic_DNA"/>
</dbReference>
<keyword evidence="2" id="KW-1185">Reference proteome</keyword>
<dbReference type="AlphaFoldDB" id="B9D3L1"/>
<proteinExistence type="predicted"/>
<evidence type="ECO:0000313" key="1">
    <source>
        <dbReference type="EMBL" id="EEF13471.1"/>
    </source>
</evidence>
<gene>
    <name evidence="1" type="ORF">CAMRE0001_0065</name>
</gene>
<sequence>MGGGRGFTSPAARNCFPKSCEQNAKQSRTTYALFTATSEAVSSP</sequence>
<dbReference type="Proteomes" id="UP000003082">
    <property type="component" value="Unassembled WGS sequence"/>
</dbReference>
<comment type="caution">
    <text evidence="1">The sequence shown here is derived from an EMBL/GenBank/DDBJ whole genome shotgun (WGS) entry which is preliminary data.</text>
</comment>
<name>B9D3L1_CAMRE</name>
<evidence type="ECO:0000313" key="2">
    <source>
        <dbReference type="Proteomes" id="UP000003082"/>
    </source>
</evidence>
<protein>
    <submittedName>
        <fullName evidence="1">Uncharacterized protein</fullName>
    </submittedName>
</protein>
<reference evidence="1 2" key="1">
    <citation type="submission" date="2008-08" db="EMBL/GenBank/DDBJ databases">
        <authorList>
            <person name="Madupu R."/>
            <person name="Durkin A.S."/>
            <person name="Torralba M."/>
            <person name="Methe B."/>
            <person name="Sutton G.G."/>
            <person name="Strausberg R.L."/>
            <person name="Nelson K.E."/>
        </authorList>
    </citation>
    <scope>NUCLEOTIDE SEQUENCE [LARGE SCALE GENOMIC DNA]</scope>
    <source>
        <strain evidence="1 2">RM3267</strain>
    </source>
</reference>
<organism evidence="1 2">
    <name type="scientific">Campylobacter rectus RM3267</name>
    <dbReference type="NCBI Taxonomy" id="553218"/>
    <lineage>
        <taxon>Bacteria</taxon>
        <taxon>Pseudomonadati</taxon>
        <taxon>Campylobacterota</taxon>
        <taxon>Epsilonproteobacteria</taxon>
        <taxon>Campylobacterales</taxon>
        <taxon>Campylobacteraceae</taxon>
        <taxon>Campylobacter</taxon>
    </lineage>
</organism>